<keyword evidence="2" id="KW-0472">Membrane</keyword>
<dbReference type="InterPro" id="IPR036249">
    <property type="entry name" value="Thioredoxin-like_sf"/>
</dbReference>
<dbReference type="PANTHER" id="PTHR15337:SF11">
    <property type="entry name" value="THIOREDOXIN DOMAIN-CONTAINING PROTEIN"/>
    <property type="match status" value="1"/>
</dbReference>
<dbReference type="Proteomes" id="UP000807850">
    <property type="component" value="Unassembled WGS sequence"/>
</dbReference>
<dbReference type="Pfam" id="PF13899">
    <property type="entry name" value="Thioredoxin_7"/>
    <property type="match status" value="1"/>
</dbReference>
<feature type="domain" description="Thioredoxin" evidence="3">
    <location>
        <begin position="14"/>
        <end position="169"/>
    </location>
</feature>
<comment type="caution">
    <text evidence="4">The sequence shown here is derived from an EMBL/GenBank/DDBJ whole genome shotgun (WGS) entry which is preliminary data.</text>
</comment>
<evidence type="ECO:0000259" key="3">
    <source>
        <dbReference type="PROSITE" id="PS51352"/>
    </source>
</evidence>
<dbReference type="Gene3D" id="3.40.30.10">
    <property type="entry name" value="Glutaredoxin"/>
    <property type="match status" value="1"/>
</dbReference>
<evidence type="ECO:0000313" key="4">
    <source>
        <dbReference type="EMBL" id="MBI3540265.1"/>
    </source>
</evidence>
<protein>
    <submittedName>
        <fullName evidence="4">Thioredoxin family protein</fullName>
    </submittedName>
</protein>
<evidence type="ECO:0000256" key="1">
    <source>
        <dbReference type="ARBA" id="ARBA00022729"/>
    </source>
</evidence>
<dbReference type="InterPro" id="IPR013766">
    <property type="entry name" value="Thioredoxin_domain"/>
</dbReference>
<keyword evidence="1" id="KW-0732">Signal</keyword>
<evidence type="ECO:0000313" key="5">
    <source>
        <dbReference type="Proteomes" id="UP000807850"/>
    </source>
</evidence>
<sequence length="182" mass="19598">MPPVDGAPGSTRWLPTGLVIAAAVLLVARVGTGIYEERHPPALADLVHWRPIETAVAEARQAHRPILYDFTADWCPPCRAMKREVFADPQAAAQIERLFVPVRVLDRQREEGRNPAAVESLQTRYSIDSFPTLVVAPVGQGEAKTFAGYGGKAATLQQLSRAAVALRIGGAFPMPFPGAGHP</sequence>
<keyword evidence="2" id="KW-1133">Transmembrane helix</keyword>
<dbReference type="PROSITE" id="PS51352">
    <property type="entry name" value="THIOREDOXIN_2"/>
    <property type="match status" value="1"/>
</dbReference>
<feature type="transmembrane region" description="Helical" evidence="2">
    <location>
        <begin position="12"/>
        <end position="31"/>
    </location>
</feature>
<dbReference type="AlphaFoldDB" id="A0A9D6LB11"/>
<dbReference type="InterPro" id="IPR051099">
    <property type="entry name" value="AGR/TXD"/>
</dbReference>
<dbReference type="SUPFAM" id="SSF52833">
    <property type="entry name" value="Thioredoxin-like"/>
    <property type="match status" value="1"/>
</dbReference>
<evidence type="ECO:0000256" key="2">
    <source>
        <dbReference type="SAM" id="Phobius"/>
    </source>
</evidence>
<proteinExistence type="predicted"/>
<name>A0A9D6LB11_UNCEI</name>
<keyword evidence="2" id="KW-0812">Transmembrane</keyword>
<gene>
    <name evidence="4" type="ORF">HY076_08340</name>
</gene>
<dbReference type="EMBL" id="JACQAY010000276">
    <property type="protein sequence ID" value="MBI3540265.1"/>
    <property type="molecule type" value="Genomic_DNA"/>
</dbReference>
<organism evidence="4 5">
    <name type="scientific">Eiseniibacteriota bacterium</name>
    <dbReference type="NCBI Taxonomy" id="2212470"/>
    <lineage>
        <taxon>Bacteria</taxon>
        <taxon>Candidatus Eiseniibacteriota</taxon>
    </lineage>
</organism>
<reference evidence="4" key="1">
    <citation type="submission" date="2020-07" db="EMBL/GenBank/DDBJ databases">
        <title>Huge and variable diversity of episymbiotic CPR bacteria and DPANN archaea in groundwater ecosystems.</title>
        <authorList>
            <person name="He C.Y."/>
            <person name="Keren R."/>
            <person name="Whittaker M."/>
            <person name="Farag I.F."/>
            <person name="Doudna J."/>
            <person name="Cate J.H.D."/>
            <person name="Banfield J.F."/>
        </authorList>
    </citation>
    <scope>NUCLEOTIDE SEQUENCE</scope>
    <source>
        <strain evidence="4">NC_groundwater_928_Pr1_S-0.2um_72_17</strain>
    </source>
</reference>
<dbReference type="PANTHER" id="PTHR15337">
    <property type="entry name" value="ANTERIOR GRADIENT PROTEIN-RELATED"/>
    <property type="match status" value="1"/>
</dbReference>
<accession>A0A9D6LB11</accession>